<feature type="chain" id="PRO_5035319897" evidence="1">
    <location>
        <begin position="22"/>
        <end position="838"/>
    </location>
</feature>
<keyword evidence="6" id="KW-1185">Reference proteome</keyword>
<dbReference type="InterPro" id="IPR016518">
    <property type="entry name" value="Alpha-L-fucosidase"/>
</dbReference>
<evidence type="ECO:0000313" key="5">
    <source>
        <dbReference type="EMBL" id="MBK1791128.1"/>
    </source>
</evidence>
<evidence type="ECO:0000256" key="1">
    <source>
        <dbReference type="SAM" id="SignalP"/>
    </source>
</evidence>
<dbReference type="Pfam" id="PF14498">
    <property type="entry name" value="Glyco_hyd_65N_2"/>
    <property type="match status" value="1"/>
</dbReference>
<dbReference type="AlphaFoldDB" id="A0A8J7MEP2"/>
<dbReference type="GO" id="GO:0005975">
    <property type="term" value="P:carbohydrate metabolic process"/>
    <property type="evidence" value="ECO:0007669"/>
    <property type="project" value="InterPro"/>
</dbReference>
<organism evidence="5 6">
    <name type="scientific">Persicirhabdus sediminis</name>
    <dbReference type="NCBI Taxonomy" id="454144"/>
    <lineage>
        <taxon>Bacteria</taxon>
        <taxon>Pseudomonadati</taxon>
        <taxon>Verrucomicrobiota</taxon>
        <taxon>Verrucomicrobiia</taxon>
        <taxon>Verrucomicrobiales</taxon>
        <taxon>Verrucomicrobiaceae</taxon>
        <taxon>Persicirhabdus</taxon>
    </lineage>
</organism>
<feature type="domain" description="Glycosyl hydrolase family 95 N-terminal" evidence="2">
    <location>
        <begin position="48"/>
        <end position="324"/>
    </location>
</feature>
<reference evidence="5" key="1">
    <citation type="submission" date="2021-01" db="EMBL/GenBank/DDBJ databases">
        <title>Modified the classification status of verrucomicrobia.</title>
        <authorList>
            <person name="Feng X."/>
        </authorList>
    </citation>
    <scope>NUCLEOTIDE SEQUENCE</scope>
    <source>
        <strain evidence="5">_KCTC 22039</strain>
    </source>
</reference>
<dbReference type="PANTHER" id="PTHR31084">
    <property type="entry name" value="ALPHA-L-FUCOSIDASE 2"/>
    <property type="match status" value="1"/>
</dbReference>
<dbReference type="GO" id="GO:0004560">
    <property type="term" value="F:alpha-L-fucosidase activity"/>
    <property type="evidence" value="ECO:0007669"/>
    <property type="project" value="InterPro"/>
</dbReference>
<dbReference type="PANTHER" id="PTHR31084:SF0">
    <property type="entry name" value="ALPHA-L-FUCOSIDASE 2"/>
    <property type="match status" value="1"/>
</dbReference>
<dbReference type="InterPro" id="IPR012341">
    <property type="entry name" value="6hp_glycosidase-like_sf"/>
</dbReference>
<proteinExistence type="predicted"/>
<dbReference type="Pfam" id="PF21307">
    <property type="entry name" value="Glyco_hydro_95_C"/>
    <property type="match status" value="1"/>
</dbReference>
<evidence type="ECO:0000259" key="2">
    <source>
        <dbReference type="Pfam" id="PF14498"/>
    </source>
</evidence>
<dbReference type="EMBL" id="JAENIM010000039">
    <property type="protein sequence ID" value="MBK1791128.1"/>
    <property type="molecule type" value="Genomic_DNA"/>
</dbReference>
<dbReference type="Pfam" id="PF22124">
    <property type="entry name" value="Glyco_hydro_95_cat"/>
    <property type="match status" value="1"/>
</dbReference>
<keyword evidence="1" id="KW-0732">Signal</keyword>
<keyword evidence="5" id="KW-0378">Hydrolase</keyword>
<dbReference type="InterPro" id="IPR008928">
    <property type="entry name" value="6-hairpin_glycosidase_sf"/>
</dbReference>
<dbReference type="Proteomes" id="UP000624703">
    <property type="component" value="Unassembled WGS sequence"/>
</dbReference>
<dbReference type="InterPro" id="IPR027414">
    <property type="entry name" value="GH95_N_dom"/>
</dbReference>
<dbReference type="Gene3D" id="1.50.10.10">
    <property type="match status" value="1"/>
</dbReference>
<comment type="caution">
    <text evidence="5">The sequence shown here is derived from an EMBL/GenBank/DDBJ whole genome shotgun (WGS) entry which is preliminary data.</text>
</comment>
<dbReference type="InterPro" id="IPR049053">
    <property type="entry name" value="AFCA-like_C"/>
</dbReference>
<accession>A0A8J7MEP2</accession>
<feature type="signal peptide" evidence="1">
    <location>
        <begin position="1"/>
        <end position="21"/>
    </location>
</feature>
<evidence type="ECO:0000313" key="6">
    <source>
        <dbReference type="Proteomes" id="UP000624703"/>
    </source>
</evidence>
<feature type="domain" description="Alpha fucosidase A-like C-terminal" evidence="3">
    <location>
        <begin position="759"/>
        <end position="821"/>
    </location>
</feature>
<evidence type="ECO:0000259" key="3">
    <source>
        <dbReference type="Pfam" id="PF21307"/>
    </source>
</evidence>
<sequence>MKSCLFYTLLLSVSASTFTHANEHIIWHDKEAGPLPSPINNNKAGDSSWLRAFPIGNGSLGGMVYGNVANDAVWINHDTFYALEPETACYIPDIRETRREVEANIAKGDYGANDKLISKLNGRSNAPYVSIGTLNMQLDHGSADLSKVSHYRKQLDMQTGVVTISYQLDGVDYQREYFASAPDQAIVVRFTASKPAMISGSFGLQTLHEPTSSWQADATELLMHGQGPGEAYRRKLSTSGARGPIGNEFKYPAFFEKSDDGYKLRYGKNENVLYADKVDGRGMFYSSRIKLQPEGGTTGIDGNQLTIKGANSLTLILTSDTSFNGIHKSPSREGRDSNASTANLLASASQYNYAELKKRHIADYQALYNRLSISIGEPKEKSSSIPTDQRIANYKKDNDLGLISLFYQFSRYLAIAGSREGSQPLNLQGIWSRRVIPAWNGGYTNNINAEMNYWNMERANLAECHEPFLRAILEAQANGEKVAKEMFGYSGWCMHHNTSIWRSCAPVDGDSKASFWPMGAGWYLQHAWEHYQFSGDKEFLANYYPALEGAAEFFTQWLTEGDDGYLLTPFGVSPEQQFIYGDGKKRGTLSPGCTMDMSIIRETFTNLLSATEILAKPDSEVVTTVRQQLPKLQPLQIGSEGQLQEWYKDFADGQKTHRHISHLYGYFPGQEITNDRPELVEAVRRSMERRGNGATGWSMGWKLCVWARMGDGENFTELMNNLMTPKRIANNMFDLHPPFQIDGNFGAARGIAECLIHDHEGEVVLLPTMPAGWEKQGEVSGMRVKGNHELDFAWQDGQLTKLIVRSQSGQSLSLRCGEKTATLTPELGKAVDALSQLK</sequence>
<evidence type="ECO:0000259" key="4">
    <source>
        <dbReference type="Pfam" id="PF22124"/>
    </source>
</evidence>
<dbReference type="InterPro" id="IPR054363">
    <property type="entry name" value="GH95_cat"/>
</dbReference>
<protein>
    <submittedName>
        <fullName evidence="5">Glycoside hydrolase family 95 protein</fullName>
    </submittedName>
</protein>
<name>A0A8J7MEP2_9BACT</name>
<dbReference type="PIRSF" id="PIRSF007663">
    <property type="entry name" value="UCP007663"/>
    <property type="match status" value="1"/>
</dbReference>
<dbReference type="RefSeq" id="WP_200311141.1">
    <property type="nucleotide sequence ID" value="NZ_JAENIM010000039.1"/>
</dbReference>
<dbReference type="SUPFAM" id="SSF48208">
    <property type="entry name" value="Six-hairpin glycosidases"/>
    <property type="match status" value="1"/>
</dbReference>
<feature type="domain" description="Glycosyl hydrolase family 95 catalytic" evidence="4">
    <location>
        <begin position="352"/>
        <end position="755"/>
    </location>
</feature>
<gene>
    <name evidence="5" type="ORF">JIN82_08185</name>
</gene>